<dbReference type="AlphaFoldDB" id="A0A830HJT7"/>
<dbReference type="PANTHER" id="PTHR34954">
    <property type="entry name" value="EXPRESSED PROTEIN"/>
    <property type="match status" value="1"/>
</dbReference>
<evidence type="ECO:0000256" key="1">
    <source>
        <dbReference type="SAM" id="MobiDB-lite"/>
    </source>
</evidence>
<feature type="compositionally biased region" description="Low complexity" evidence="1">
    <location>
        <begin position="337"/>
        <end position="360"/>
    </location>
</feature>
<feature type="region of interest" description="Disordered" evidence="1">
    <location>
        <begin position="335"/>
        <end position="360"/>
    </location>
</feature>
<dbReference type="InterPro" id="IPR044160">
    <property type="entry name" value="TGD4-like"/>
</dbReference>
<protein>
    <submittedName>
        <fullName evidence="2">Uncharacterized protein</fullName>
    </submittedName>
</protein>
<accession>A0A830HJT7</accession>
<sequence>MPSSPPSHPQVSDTVLTTRERSSLGRAVLERHFSMVSEISSSSNLDGNSPVSPHAPLPPPPLSRSLLNRPWQLLTLQRLFDVPLTPSLATRDGGVVFDRLLGTIDGRKWWATLGLRVRAQRAWKQALRHNASHLRQSASNNSVGTPGAVPKPLLRVGLKESSATSLLDPDNYALACKARWQSPKGGALTVTAQADVPSMAVPAERWWARAPKRLTAVLRLKGHDLSGEASRNRGKPPPLVGWSMLDADMARVPSDDQQQQQQPAGLAGAGLAAPPVATVLLTSRNRSRWRYRLGWERAPDALAARFGVPSPTQLPPNSVSTRHVACLMHEASFVSRPSSTTPAQRASSQQQASSSTTPELASAAAAAAAVASPSKGKRRPFSALVAQPRRCLHVALGAYASRECEAPPNSAPPPPTTASAAERIKHTALTGSRVCAFGVADMRITTGRFERWFLDHTMLGARLDAAALVPVSKIAAGETVRAADCTRRGALTLSLTQQVIGPLRFRADGRIGLRPIAPRLGSEDPMAAAGAAAEARLSSSSSSTPTTSAASPPAEGSATSRLQRATLSARAAAARVMQNAPESVQTRALGAIEATKRVTVADTVFSLDIPLTPTAGAMKAVVWYAPGRGEGMMELRCLEA</sequence>
<feature type="region of interest" description="Disordered" evidence="1">
    <location>
        <begin position="524"/>
        <end position="562"/>
    </location>
</feature>
<evidence type="ECO:0000313" key="3">
    <source>
        <dbReference type="Proteomes" id="UP000660262"/>
    </source>
</evidence>
<dbReference type="EMBL" id="BNJQ01000017">
    <property type="protein sequence ID" value="GHP07636.1"/>
    <property type="molecule type" value="Genomic_DNA"/>
</dbReference>
<dbReference type="GO" id="GO:1990052">
    <property type="term" value="P:ER to chloroplast lipid transport"/>
    <property type="evidence" value="ECO:0007669"/>
    <property type="project" value="InterPro"/>
</dbReference>
<keyword evidence="3" id="KW-1185">Reference proteome</keyword>
<name>A0A830HJT7_9CHLO</name>
<feature type="region of interest" description="Disordered" evidence="1">
    <location>
        <begin position="1"/>
        <end position="22"/>
    </location>
</feature>
<feature type="compositionally biased region" description="Pro residues" evidence="1">
    <location>
        <begin position="53"/>
        <end position="62"/>
    </location>
</feature>
<dbReference type="OrthoDB" id="512148at2759"/>
<gene>
    <name evidence="2" type="ORF">PPROV_000637800</name>
</gene>
<dbReference type="PANTHER" id="PTHR34954:SF3">
    <property type="entry name" value="EXPRESSED PROTEIN"/>
    <property type="match status" value="1"/>
</dbReference>
<evidence type="ECO:0000313" key="2">
    <source>
        <dbReference type="EMBL" id="GHP07636.1"/>
    </source>
</evidence>
<dbReference type="GO" id="GO:0070300">
    <property type="term" value="F:phosphatidic acid binding"/>
    <property type="evidence" value="ECO:0007669"/>
    <property type="project" value="InterPro"/>
</dbReference>
<comment type="caution">
    <text evidence="2">The sequence shown here is derived from an EMBL/GenBank/DDBJ whole genome shotgun (WGS) entry which is preliminary data.</text>
</comment>
<dbReference type="GO" id="GO:0034196">
    <property type="term" value="P:acylglycerol transport"/>
    <property type="evidence" value="ECO:0007669"/>
    <property type="project" value="InterPro"/>
</dbReference>
<feature type="region of interest" description="Disordered" evidence="1">
    <location>
        <begin position="40"/>
        <end position="63"/>
    </location>
</feature>
<reference evidence="2" key="1">
    <citation type="submission" date="2020-10" db="EMBL/GenBank/DDBJ databases">
        <title>Unveiling of a novel bifunctional photoreceptor, Dualchrome1, isolated from a cosmopolitan green alga.</title>
        <authorList>
            <person name="Suzuki S."/>
            <person name="Kawachi M."/>
        </authorList>
    </citation>
    <scope>NUCLEOTIDE SEQUENCE</scope>
    <source>
        <strain evidence="2">NIES 2893</strain>
    </source>
</reference>
<dbReference type="Proteomes" id="UP000660262">
    <property type="component" value="Unassembled WGS sequence"/>
</dbReference>
<organism evidence="2 3">
    <name type="scientific">Pycnococcus provasolii</name>
    <dbReference type="NCBI Taxonomy" id="41880"/>
    <lineage>
        <taxon>Eukaryota</taxon>
        <taxon>Viridiplantae</taxon>
        <taxon>Chlorophyta</taxon>
        <taxon>Pseudoscourfieldiophyceae</taxon>
        <taxon>Pseudoscourfieldiales</taxon>
        <taxon>Pycnococcaceae</taxon>
        <taxon>Pycnococcus</taxon>
    </lineage>
</organism>
<proteinExistence type="predicted"/>